<proteinExistence type="predicted"/>
<accession>A0ABY8CPH6</accession>
<evidence type="ECO:0000313" key="2">
    <source>
        <dbReference type="EMBL" id="WEX80529.1"/>
    </source>
</evidence>
<sequence length="145" mass="16066">MPRMIFVNLPVVDLAKSKAFYEAIGAANQPKFTDETAACMVFSDATFIMLLTHDKFSQFTSKRIADAHSTSEMLLVISQESREAVDAITDKAVAAGGREAREKSQDTAFMYSRCFEDLDGHIWEPLWMHPEAAVQVPEAFANTAA</sequence>
<name>A0ABY8CPH6_9HYPH</name>
<reference evidence="2 3" key="1">
    <citation type="submission" date="2023-03" db="EMBL/GenBank/DDBJ databases">
        <authorList>
            <person name="Kaur S."/>
            <person name="Espinosa-Saiz D."/>
            <person name="Velazquez E."/>
            <person name="Menendez E."/>
            <person name="diCenzo G.C."/>
        </authorList>
    </citation>
    <scope>NUCLEOTIDE SEQUENCE [LARGE SCALE GENOMIC DNA]</scope>
    <source>
        <strain evidence="2 3">LMG 27395</strain>
    </source>
</reference>
<dbReference type="Pfam" id="PF22677">
    <property type="entry name" value="Ble-like_N"/>
    <property type="match status" value="1"/>
</dbReference>
<evidence type="ECO:0000313" key="3">
    <source>
        <dbReference type="Proteomes" id="UP001235547"/>
    </source>
</evidence>
<dbReference type="PANTHER" id="PTHR36503">
    <property type="entry name" value="BLR2520 PROTEIN"/>
    <property type="match status" value="1"/>
</dbReference>
<organism evidence="2 3">
    <name type="scientific">Sinorhizobium numidicum</name>
    <dbReference type="NCBI Taxonomy" id="680248"/>
    <lineage>
        <taxon>Bacteria</taxon>
        <taxon>Pseudomonadati</taxon>
        <taxon>Pseudomonadota</taxon>
        <taxon>Alphaproteobacteria</taxon>
        <taxon>Hyphomicrobiales</taxon>
        <taxon>Rhizobiaceae</taxon>
        <taxon>Sinorhizobium/Ensifer group</taxon>
        <taxon>Sinorhizobium</taxon>
    </lineage>
</organism>
<dbReference type="GO" id="GO:0016829">
    <property type="term" value="F:lyase activity"/>
    <property type="evidence" value="ECO:0007669"/>
    <property type="project" value="UniProtKB-KW"/>
</dbReference>
<protein>
    <submittedName>
        <fullName evidence="2">Lactoylglutathione lyase</fullName>
    </submittedName>
</protein>
<evidence type="ECO:0000259" key="1">
    <source>
        <dbReference type="Pfam" id="PF22677"/>
    </source>
</evidence>
<keyword evidence="2" id="KW-0456">Lyase</keyword>
<dbReference type="PANTHER" id="PTHR36503:SF2">
    <property type="entry name" value="BLR2408 PROTEIN"/>
    <property type="match status" value="1"/>
</dbReference>
<dbReference type="Proteomes" id="UP001235547">
    <property type="component" value="Chromosome 2"/>
</dbReference>
<dbReference type="RefSeq" id="WP_280731245.1">
    <property type="nucleotide sequence ID" value="NZ_CP120367.1"/>
</dbReference>
<dbReference type="Gene3D" id="3.10.180.10">
    <property type="entry name" value="2,3-Dihydroxybiphenyl 1,2-Dioxygenase, domain 1"/>
    <property type="match status" value="1"/>
</dbReference>
<keyword evidence="3" id="KW-1185">Reference proteome</keyword>
<feature type="domain" description="Glyoxalase/Bleomycin resistance-like N-terminal" evidence="1">
    <location>
        <begin position="3"/>
        <end position="41"/>
    </location>
</feature>
<dbReference type="InterPro" id="IPR029068">
    <property type="entry name" value="Glyas_Bleomycin-R_OHBP_Dase"/>
</dbReference>
<gene>
    <name evidence="2" type="ORF">PYH38_001977</name>
</gene>
<dbReference type="EMBL" id="CP120370">
    <property type="protein sequence ID" value="WEX80529.1"/>
    <property type="molecule type" value="Genomic_DNA"/>
</dbReference>
<dbReference type="SUPFAM" id="SSF54593">
    <property type="entry name" value="Glyoxalase/Bleomycin resistance protein/Dihydroxybiphenyl dioxygenase"/>
    <property type="match status" value="1"/>
</dbReference>
<dbReference type="InterPro" id="IPR053863">
    <property type="entry name" value="Glyoxy/Ble-like_N"/>
</dbReference>